<keyword evidence="2" id="KW-0805">Transcription regulation</keyword>
<sequence>MRAHRQAFLPSSEHALGLKAETVLSFITQVTVTRVDSFRVAVENGAPLPPPPNPITNLQMDEVKPLSGKPYWHMVLSKSTLSPRYQMGPSANLQLKLPSVAVPTVLTNRGKSWDMVYNGQRKHRRFTSQGWKMFADDNCLKIGDACIFELIESSDEKVILEVQILRGDIPSEILEYEGQSAEMPIVIN</sequence>
<dbReference type="InterPro" id="IPR015300">
    <property type="entry name" value="DNA-bd_pseudobarrel_sf"/>
</dbReference>
<dbReference type="InterPro" id="IPR044837">
    <property type="entry name" value="REM16-like"/>
</dbReference>
<evidence type="ECO:0000313" key="7">
    <source>
        <dbReference type="EMBL" id="KAK7362472.1"/>
    </source>
</evidence>
<feature type="domain" description="TF-B3" evidence="6">
    <location>
        <begin position="104"/>
        <end position="168"/>
    </location>
</feature>
<dbReference type="Pfam" id="PF02362">
    <property type="entry name" value="B3"/>
    <property type="match status" value="1"/>
</dbReference>
<evidence type="ECO:0000256" key="1">
    <source>
        <dbReference type="ARBA" id="ARBA00004123"/>
    </source>
</evidence>
<dbReference type="AlphaFoldDB" id="A0AAN9MXF2"/>
<dbReference type="SMART" id="SM01019">
    <property type="entry name" value="B3"/>
    <property type="match status" value="1"/>
</dbReference>
<dbReference type="InterPro" id="IPR003340">
    <property type="entry name" value="B3_DNA-bd"/>
</dbReference>
<accession>A0AAN9MXF2</accession>
<evidence type="ECO:0000259" key="6">
    <source>
        <dbReference type="PROSITE" id="PS50863"/>
    </source>
</evidence>
<evidence type="ECO:0000256" key="2">
    <source>
        <dbReference type="ARBA" id="ARBA00023015"/>
    </source>
</evidence>
<keyword evidence="3" id="KW-0238">DNA-binding</keyword>
<protein>
    <recommendedName>
        <fullName evidence="6">TF-B3 domain-containing protein</fullName>
    </recommendedName>
</protein>
<dbReference type="SUPFAM" id="SSF101936">
    <property type="entry name" value="DNA-binding pseudobarrel domain"/>
    <property type="match status" value="1"/>
</dbReference>
<gene>
    <name evidence="7" type="ORF">VNO77_04586</name>
</gene>
<dbReference type="EMBL" id="JAYMYQ010000001">
    <property type="protein sequence ID" value="KAK7362472.1"/>
    <property type="molecule type" value="Genomic_DNA"/>
</dbReference>
<dbReference type="CDD" id="cd10017">
    <property type="entry name" value="B3_DNA"/>
    <property type="match status" value="1"/>
</dbReference>
<reference evidence="7 8" key="1">
    <citation type="submission" date="2024-01" db="EMBL/GenBank/DDBJ databases">
        <title>The genomes of 5 underutilized Papilionoideae crops provide insights into root nodulation and disease resistanc.</title>
        <authorList>
            <person name="Jiang F."/>
        </authorList>
    </citation>
    <scope>NUCLEOTIDE SEQUENCE [LARGE SCALE GENOMIC DNA]</scope>
    <source>
        <strain evidence="7">LVBAO_FW01</strain>
        <tissue evidence="7">Leaves</tissue>
    </source>
</reference>
<dbReference type="PANTHER" id="PTHR31391">
    <property type="entry name" value="B3 DOMAIN-CONTAINING PROTEIN OS11G0197600-RELATED"/>
    <property type="match status" value="1"/>
</dbReference>
<comment type="subcellular location">
    <subcellularLocation>
        <location evidence="1">Nucleus</location>
    </subcellularLocation>
</comment>
<dbReference type="Proteomes" id="UP001367508">
    <property type="component" value="Unassembled WGS sequence"/>
</dbReference>
<comment type="caution">
    <text evidence="7">The sequence shown here is derived from an EMBL/GenBank/DDBJ whole genome shotgun (WGS) entry which is preliminary data.</text>
</comment>
<keyword evidence="4" id="KW-0804">Transcription</keyword>
<organism evidence="7 8">
    <name type="scientific">Canavalia gladiata</name>
    <name type="common">Sword bean</name>
    <name type="synonym">Dolichos gladiatus</name>
    <dbReference type="NCBI Taxonomy" id="3824"/>
    <lineage>
        <taxon>Eukaryota</taxon>
        <taxon>Viridiplantae</taxon>
        <taxon>Streptophyta</taxon>
        <taxon>Embryophyta</taxon>
        <taxon>Tracheophyta</taxon>
        <taxon>Spermatophyta</taxon>
        <taxon>Magnoliopsida</taxon>
        <taxon>eudicotyledons</taxon>
        <taxon>Gunneridae</taxon>
        <taxon>Pentapetalae</taxon>
        <taxon>rosids</taxon>
        <taxon>fabids</taxon>
        <taxon>Fabales</taxon>
        <taxon>Fabaceae</taxon>
        <taxon>Papilionoideae</taxon>
        <taxon>50 kb inversion clade</taxon>
        <taxon>NPAAA clade</taxon>
        <taxon>indigoferoid/millettioid clade</taxon>
        <taxon>Phaseoleae</taxon>
        <taxon>Canavalia</taxon>
    </lineage>
</organism>
<keyword evidence="5" id="KW-0539">Nucleus</keyword>
<evidence type="ECO:0000256" key="5">
    <source>
        <dbReference type="ARBA" id="ARBA00023242"/>
    </source>
</evidence>
<dbReference type="Gene3D" id="2.40.330.10">
    <property type="entry name" value="DNA-binding pseudobarrel domain"/>
    <property type="match status" value="1"/>
</dbReference>
<dbReference type="PROSITE" id="PS50863">
    <property type="entry name" value="B3"/>
    <property type="match status" value="1"/>
</dbReference>
<evidence type="ECO:0000313" key="8">
    <source>
        <dbReference type="Proteomes" id="UP001367508"/>
    </source>
</evidence>
<keyword evidence="8" id="KW-1185">Reference proteome</keyword>
<dbReference type="PANTHER" id="PTHR31391:SF64">
    <property type="entry name" value="B3 DOMAIN-CONTAINING PROTEIN OS06G0112300"/>
    <property type="match status" value="1"/>
</dbReference>
<proteinExistence type="predicted"/>
<dbReference type="GO" id="GO:0003677">
    <property type="term" value="F:DNA binding"/>
    <property type="evidence" value="ECO:0007669"/>
    <property type="project" value="UniProtKB-KW"/>
</dbReference>
<name>A0AAN9MXF2_CANGL</name>
<dbReference type="GO" id="GO:0005634">
    <property type="term" value="C:nucleus"/>
    <property type="evidence" value="ECO:0007669"/>
    <property type="project" value="UniProtKB-SubCell"/>
</dbReference>
<evidence type="ECO:0000256" key="3">
    <source>
        <dbReference type="ARBA" id="ARBA00023125"/>
    </source>
</evidence>
<evidence type="ECO:0000256" key="4">
    <source>
        <dbReference type="ARBA" id="ARBA00023163"/>
    </source>
</evidence>